<keyword evidence="3" id="KW-1185">Reference proteome</keyword>
<evidence type="ECO:0000256" key="1">
    <source>
        <dbReference type="SAM" id="Phobius"/>
    </source>
</evidence>
<keyword evidence="1" id="KW-0812">Transmembrane</keyword>
<feature type="transmembrane region" description="Helical" evidence="1">
    <location>
        <begin position="176"/>
        <end position="196"/>
    </location>
</feature>
<feature type="transmembrane region" description="Helical" evidence="1">
    <location>
        <begin position="16"/>
        <end position="40"/>
    </location>
</feature>
<proteinExistence type="predicted"/>
<reference evidence="2 3" key="1">
    <citation type="journal article" date="2012" name="Proc. Natl. Acad. Sci. U.S.A.">
        <title>Comparative genomics of Ceriporiopsis subvermispora and Phanerochaete chrysosporium provide insight into selective ligninolysis.</title>
        <authorList>
            <person name="Fernandez-Fueyo E."/>
            <person name="Ruiz-Duenas F.J."/>
            <person name="Ferreira P."/>
            <person name="Floudas D."/>
            <person name="Hibbett D.S."/>
            <person name="Canessa P."/>
            <person name="Larrondo L.F."/>
            <person name="James T.Y."/>
            <person name="Seelenfreund D."/>
            <person name="Lobos S."/>
            <person name="Polanco R."/>
            <person name="Tello M."/>
            <person name="Honda Y."/>
            <person name="Watanabe T."/>
            <person name="Watanabe T."/>
            <person name="Ryu J.S."/>
            <person name="Kubicek C.P."/>
            <person name="Schmoll M."/>
            <person name="Gaskell J."/>
            <person name="Hammel K.E."/>
            <person name="St John F.J."/>
            <person name="Vanden Wymelenberg A."/>
            <person name="Sabat G."/>
            <person name="Splinter BonDurant S."/>
            <person name="Syed K."/>
            <person name="Yadav J.S."/>
            <person name="Doddapaneni H."/>
            <person name="Subramanian V."/>
            <person name="Lavin J.L."/>
            <person name="Oguiza J.A."/>
            <person name="Perez G."/>
            <person name="Pisabarro A.G."/>
            <person name="Ramirez L."/>
            <person name="Santoyo F."/>
            <person name="Master E."/>
            <person name="Coutinho P.M."/>
            <person name="Henrissat B."/>
            <person name="Lombard V."/>
            <person name="Magnuson J.K."/>
            <person name="Kuees U."/>
            <person name="Hori C."/>
            <person name="Igarashi K."/>
            <person name="Samejima M."/>
            <person name="Held B.W."/>
            <person name="Barry K.W."/>
            <person name="LaButti K.M."/>
            <person name="Lapidus A."/>
            <person name="Lindquist E.A."/>
            <person name="Lucas S.M."/>
            <person name="Riley R."/>
            <person name="Salamov A.A."/>
            <person name="Hoffmeister D."/>
            <person name="Schwenk D."/>
            <person name="Hadar Y."/>
            <person name="Yarden O."/>
            <person name="de Vries R.P."/>
            <person name="Wiebenga A."/>
            <person name="Stenlid J."/>
            <person name="Eastwood D."/>
            <person name="Grigoriev I.V."/>
            <person name="Berka R.M."/>
            <person name="Blanchette R.A."/>
            <person name="Kersten P."/>
            <person name="Martinez A.T."/>
            <person name="Vicuna R."/>
            <person name="Cullen D."/>
        </authorList>
    </citation>
    <scope>NUCLEOTIDE SEQUENCE [LARGE SCALE GENOMIC DNA]</scope>
    <source>
        <strain evidence="2 3">B</strain>
    </source>
</reference>
<feature type="transmembrane region" description="Helical" evidence="1">
    <location>
        <begin position="111"/>
        <end position="128"/>
    </location>
</feature>
<feature type="transmembrane region" description="Helical" evidence="1">
    <location>
        <begin position="135"/>
        <end position="156"/>
    </location>
</feature>
<dbReference type="Proteomes" id="UP000016930">
    <property type="component" value="Unassembled WGS sequence"/>
</dbReference>
<protein>
    <submittedName>
        <fullName evidence="2">Uncharacterized protein</fullName>
    </submittedName>
</protein>
<dbReference type="HOGENOM" id="CLU_044614_3_1_1"/>
<evidence type="ECO:0000313" key="2">
    <source>
        <dbReference type="EMBL" id="EMD35343.1"/>
    </source>
</evidence>
<sequence>MASTDGLPPLDKISLIGIWIETVLWGVNCVIFAGVCWVIFAKPNSKTSRWMLGTTSIVLFMLSTAHVAGSLRQLLEAFVYVPQPAPPLYATLYFLDQSKGMSVMKTMLYDTTVWLQDLVLIWRLYVVWGRNCKICVLPFIIELGHMGAAYAGSILYDTPGQNAYFPLETKLAITGWSLDLTVNVSITVAIAARLWYMGKTLSRISTLGSIQFRVQNVYVAPMFTIIESGAIFAAATLCLLVLYLVHNPVALTGLDIATQLAVLTPLLIIVRVGLGLTHGLPSAYKSYLETITGTSSADFHMGALRAENPRRRFVSDDGASWRRAANVSTAMTGSRDDVLEGFKVADNFE</sequence>
<keyword evidence="1" id="KW-0472">Membrane</keyword>
<dbReference type="EMBL" id="KB445800">
    <property type="protein sequence ID" value="EMD35343.1"/>
    <property type="molecule type" value="Genomic_DNA"/>
</dbReference>
<feature type="transmembrane region" description="Helical" evidence="1">
    <location>
        <begin position="256"/>
        <end position="276"/>
    </location>
</feature>
<keyword evidence="1" id="KW-1133">Transmembrane helix</keyword>
<gene>
    <name evidence="2" type="ORF">CERSUDRAFT_124681</name>
</gene>
<dbReference type="OrthoDB" id="3357408at2759"/>
<name>M2QE67_CERS8</name>
<organism evidence="2 3">
    <name type="scientific">Ceriporiopsis subvermispora (strain B)</name>
    <name type="common">White-rot fungus</name>
    <name type="synonym">Gelatoporia subvermispora</name>
    <dbReference type="NCBI Taxonomy" id="914234"/>
    <lineage>
        <taxon>Eukaryota</taxon>
        <taxon>Fungi</taxon>
        <taxon>Dikarya</taxon>
        <taxon>Basidiomycota</taxon>
        <taxon>Agaricomycotina</taxon>
        <taxon>Agaricomycetes</taxon>
        <taxon>Polyporales</taxon>
        <taxon>Gelatoporiaceae</taxon>
        <taxon>Gelatoporia</taxon>
    </lineage>
</organism>
<dbReference type="AlphaFoldDB" id="M2QE67"/>
<evidence type="ECO:0000313" key="3">
    <source>
        <dbReference type="Proteomes" id="UP000016930"/>
    </source>
</evidence>
<feature type="transmembrane region" description="Helical" evidence="1">
    <location>
        <begin position="52"/>
        <end position="71"/>
    </location>
</feature>
<feature type="transmembrane region" description="Helical" evidence="1">
    <location>
        <begin position="217"/>
        <end position="244"/>
    </location>
</feature>
<accession>M2QE67</accession>